<dbReference type="GO" id="GO:0005975">
    <property type="term" value="P:carbohydrate metabolic process"/>
    <property type="evidence" value="ECO:0007669"/>
    <property type="project" value="InterPro"/>
</dbReference>
<evidence type="ECO:0000256" key="2">
    <source>
        <dbReference type="ARBA" id="ARBA00022729"/>
    </source>
</evidence>
<dbReference type="Proteomes" id="UP000270185">
    <property type="component" value="Chromosome"/>
</dbReference>
<keyword evidence="2" id="KW-0732">Signal</keyword>
<evidence type="ECO:0000313" key="5">
    <source>
        <dbReference type="Proteomes" id="UP000270185"/>
    </source>
</evidence>
<dbReference type="OrthoDB" id="1446101at2"/>
<gene>
    <name evidence="4" type="ORF">EIB73_09175</name>
</gene>
<dbReference type="SUPFAM" id="SSF88713">
    <property type="entry name" value="Glycoside hydrolase/deacetylase"/>
    <property type="match status" value="1"/>
</dbReference>
<dbReference type="PANTHER" id="PTHR34216:SF3">
    <property type="entry name" value="POLY-BETA-1,6-N-ACETYL-D-GLUCOSAMINE N-DEACETYLASE"/>
    <property type="match status" value="1"/>
</dbReference>
<dbReference type="AlphaFoldDB" id="A0A3G8XX88"/>
<feature type="domain" description="NodB homology" evidence="3">
    <location>
        <begin position="47"/>
        <end position="303"/>
    </location>
</feature>
<dbReference type="InterPro" id="IPR011330">
    <property type="entry name" value="Glyco_hydro/deAcase_b/a-brl"/>
</dbReference>
<dbReference type="RefSeq" id="WP_125024717.1">
    <property type="nucleotide sequence ID" value="NZ_CP034159.1"/>
</dbReference>
<dbReference type="GO" id="GO:0005576">
    <property type="term" value="C:extracellular region"/>
    <property type="evidence" value="ECO:0007669"/>
    <property type="project" value="UniProtKB-SubCell"/>
</dbReference>
<comment type="subcellular location">
    <subcellularLocation>
        <location evidence="1">Secreted</location>
    </subcellularLocation>
</comment>
<dbReference type="InterPro" id="IPR051398">
    <property type="entry name" value="Polysacch_Deacetylase"/>
</dbReference>
<evidence type="ECO:0000256" key="1">
    <source>
        <dbReference type="ARBA" id="ARBA00004613"/>
    </source>
</evidence>
<dbReference type="GO" id="GO:0016810">
    <property type="term" value="F:hydrolase activity, acting on carbon-nitrogen (but not peptide) bonds"/>
    <property type="evidence" value="ECO:0007669"/>
    <property type="project" value="InterPro"/>
</dbReference>
<reference evidence="5" key="1">
    <citation type="submission" date="2018-11" db="EMBL/GenBank/DDBJ databases">
        <title>Proposal to divide the Flavobacteriaceae and reorganize its genera based on Amino Acid Identity values calculated from whole genome sequences.</title>
        <authorList>
            <person name="Nicholson A.C."/>
            <person name="Gulvik C.A."/>
            <person name="Whitney A.M."/>
            <person name="Humrighouse B.W."/>
            <person name="Bell M."/>
            <person name="Holmes B."/>
            <person name="Steigerwalt A.G."/>
            <person name="Villarma A."/>
            <person name="Sheth M."/>
            <person name="Batra D."/>
            <person name="Pryor J."/>
            <person name="Bernardet J.-F."/>
            <person name="Hugo C."/>
            <person name="Kampfer P."/>
            <person name="Newman J.D."/>
            <person name="McQuiston J.R."/>
        </authorList>
    </citation>
    <scope>NUCLEOTIDE SEQUENCE [LARGE SCALE GENOMIC DNA]</scope>
    <source>
        <strain evidence="5">G0081</strain>
    </source>
</reference>
<organism evidence="4 5">
    <name type="scientific">Kaistella carnis</name>
    <dbReference type="NCBI Taxonomy" id="1241979"/>
    <lineage>
        <taxon>Bacteria</taxon>
        <taxon>Pseudomonadati</taxon>
        <taxon>Bacteroidota</taxon>
        <taxon>Flavobacteriia</taxon>
        <taxon>Flavobacteriales</taxon>
        <taxon>Weeksellaceae</taxon>
        <taxon>Chryseobacterium group</taxon>
        <taxon>Kaistella</taxon>
    </lineage>
</organism>
<dbReference type="EMBL" id="CP034159">
    <property type="protein sequence ID" value="AZI33341.1"/>
    <property type="molecule type" value="Genomic_DNA"/>
</dbReference>
<name>A0A3G8XX88_9FLAO</name>
<keyword evidence="5" id="KW-1185">Reference proteome</keyword>
<sequence>MPKIINFHEIHDKDWFEDTLDVIQDLYEVVPFYEIQNFYNGKVKTKNIAHLTVDDGHISTYSIIYPVLKKRGLTASIFVSPKIIEEESNFWFSESCDYDKEKLIFCIGEMLNIKPENLMGIYPRSLMKLLRLDQIWKIIRLYQKKFNSPAKISQYVNLNQLLEMEKSGIFEIGAHTLNHPILSNEKDATAEFEITKSITRLGELLHRNITTFAYPNGSVNLDFGPREIEFLKKSGVKYAYSFEFKNLSPNNNLLAIPRYGLYHGNKDFIRNKLRYGALWEPVKKQFLNNEDKYRRKLQKKFRL</sequence>
<proteinExistence type="predicted"/>
<accession>A0A3G8XX88</accession>
<evidence type="ECO:0000259" key="3">
    <source>
        <dbReference type="PROSITE" id="PS51677"/>
    </source>
</evidence>
<protein>
    <submittedName>
        <fullName evidence="4">Polysaccharide deacetylase family protein</fullName>
    </submittedName>
</protein>
<dbReference type="KEGG" id="ccas:EIB73_09175"/>
<dbReference type="PROSITE" id="PS51677">
    <property type="entry name" value="NODB"/>
    <property type="match status" value="1"/>
</dbReference>
<dbReference type="Gene3D" id="3.20.20.370">
    <property type="entry name" value="Glycoside hydrolase/deacetylase"/>
    <property type="match status" value="1"/>
</dbReference>
<dbReference type="InterPro" id="IPR002509">
    <property type="entry name" value="NODB_dom"/>
</dbReference>
<dbReference type="PANTHER" id="PTHR34216">
    <property type="match status" value="1"/>
</dbReference>
<dbReference type="CDD" id="cd10918">
    <property type="entry name" value="CE4_NodB_like_5s_6s"/>
    <property type="match status" value="1"/>
</dbReference>
<evidence type="ECO:0000313" key="4">
    <source>
        <dbReference type="EMBL" id="AZI33341.1"/>
    </source>
</evidence>
<dbReference type="Pfam" id="PF01522">
    <property type="entry name" value="Polysacc_deac_1"/>
    <property type="match status" value="1"/>
</dbReference>